<dbReference type="Proteomes" id="UP001219525">
    <property type="component" value="Unassembled WGS sequence"/>
</dbReference>
<evidence type="ECO:0000313" key="2">
    <source>
        <dbReference type="Proteomes" id="UP001219525"/>
    </source>
</evidence>
<keyword evidence="2" id="KW-1185">Reference proteome</keyword>
<evidence type="ECO:0000313" key="1">
    <source>
        <dbReference type="EMBL" id="KAJ7224182.1"/>
    </source>
</evidence>
<name>A0AAD7E1W3_9AGAR</name>
<comment type="caution">
    <text evidence="1">The sequence shown here is derived from an EMBL/GenBank/DDBJ whole genome shotgun (WGS) entry which is preliminary data.</text>
</comment>
<dbReference type="AlphaFoldDB" id="A0AAD7E1W3"/>
<proteinExistence type="predicted"/>
<organism evidence="1 2">
    <name type="scientific">Mycena pura</name>
    <dbReference type="NCBI Taxonomy" id="153505"/>
    <lineage>
        <taxon>Eukaryota</taxon>
        <taxon>Fungi</taxon>
        <taxon>Dikarya</taxon>
        <taxon>Basidiomycota</taxon>
        <taxon>Agaricomycotina</taxon>
        <taxon>Agaricomycetes</taxon>
        <taxon>Agaricomycetidae</taxon>
        <taxon>Agaricales</taxon>
        <taxon>Marasmiineae</taxon>
        <taxon>Mycenaceae</taxon>
        <taxon>Mycena</taxon>
    </lineage>
</organism>
<dbReference type="EMBL" id="JARJCW010000005">
    <property type="protein sequence ID" value="KAJ7224182.1"/>
    <property type="molecule type" value="Genomic_DNA"/>
</dbReference>
<reference evidence="1" key="1">
    <citation type="submission" date="2023-03" db="EMBL/GenBank/DDBJ databases">
        <title>Massive genome expansion in bonnet fungi (Mycena s.s.) driven by repeated elements and novel gene families across ecological guilds.</title>
        <authorList>
            <consortium name="Lawrence Berkeley National Laboratory"/>
            <person name="Harder C.B."/>
            <person name="Miyauchi S."/>
            <person name="Viragh M."/>
            <person name="Kuo A."/>
            <person name="Thoen E."/>
            <person name="Andreopoulos B."/>
            <person name="Lu D."/>
            <person name="Skrede I."/>
            <person name="Drula E."/>
            <person name="Henrissat B."/>
            <person name="Morin E."/>
            <person name="Kohler A."/>
            <person name="Barry K."/>
            <person name="LaButti K."/>
            <person name="Morin E."/>
            <person name="Salamov A."/>
            <person name="Lipzen A."/>
            <person name="Mereny Z."/>
            <person name="Hegedus B."/>
            <person name="Baldrian P."/>
            <person name="Stursova M."/>
            <person name="Weitz H."/>
            <person name="Taylor A."/>
            <person name="Grigoriev I.V."/>
            <person name="Nagy L.G."/>
            <person name="Martin F."/>
            <person name="Kauserud H."/>
        </authorList>
    </citation>
    <scope>NUCLEOTIDE SEQUENCE</scope>
    <source>
        <strain evidence="1">9144</strain>
    </source>
</reference>
<accession>A0AAD7E1W3</accession>
<sequence length="211" mass="24274">MWTTRGQRLRGYLDGSGRSQTLTRPHYTLDSTGNISPGQLRLSACWTFNIQPGSEGRISDDMPLDIHIIPQALDSEQDFRVIIAYYITHRPNLDLPIDDSFILLHQVKYRFLTYEKPTELASLVQRINLDGRQIDNDDITHTGLRKLNLPVRPRNFLRKLLQKIRQRAKISSILSEQTPLITVCANGRVDTCPFSYETLKNRLLIESKIIS</sequence>
<protein>
    <submittedName>
        <fullName evidence="1">Uncharacterized protein</fullName>
    </submittedName>
</protein>
<gene>
    <name evidence="1" type="ORF">GGX14DRAFT_424612</name>
</gene>